<reference evidence="2" key="2">
    <citation type="submission" date="2013-07" db="EMBL/GenBank/DDBJ databases">
        <authorList>
            <consortium name="The Broad Institute Genome Sequencing Platform"/>
            <person name="Cuomo C."/>
            <person name="Litvintseva A."/>
            <person name="Chen Y."/>
            <person name="Heitman J."/>
            <person name="Sun S."/>
            <person name="Springer D."/>
            <person name="Dromer F."/>
            <person name="Young S.K."/>
            <person name="Zeng Q."/>
            <person name="Gargeya S."/>
            <person name="Fitzgerald M."/>
            <person name="Abouelleil A."/>
            <person name="Alvarado L."/>
            <person name="Berlin A.M."/>
            <person name="Chapman S.B."/>
            <person name="Dewar J."/>
            <person name="Goldberg J."/>
            <person name="Griggs A."/>
            <person name="Gujja S."/>
            <person name="Hansen M."/>
            <person name="Howarth C."/>
            <person name="Imamovic A."/>
            <person name="Larimer J."/>
            <person name="McCowan C."/>
            <person name="Murphy C."/>
            <person name="Pearson M."/>
            <person name="Priest M."/>
            <person name="Roberts A."/>
            <person name="Saif S."/>
            <person name="Shea T."/>
            <person name="Sykes S."/>
            <person name="Wortman J."/>
            <person name="Nusbaum C."/>
            <person name="Birren B."/>
        </authorList>
    </citation>
    <scope>NUCLEOTIDE SEQUENCE</scope>
    <source>
        <strain evidence="2">CBS 10737</strain>
    </source>
</reference>
<evidence type="ECO:0000313" key="2">
    <source>
        <dbReference type="EMBL" id="WWC73630.1"/>
    </source>
</evidence>
<proteinExistence type="predicted"/>
<protein>
    <submittedName>
        <fullName evidence="1">Uncharacterized protein</fullName>
    </submittedName>
</protein>
<organism evidence="1">
    <name type="scientific">Kwoniella pini CBS 10737</name>
    <dbReference type="NCBI Taxonomy" id="1296096"/>
    <lineage>
        <taxon>Eukaryota</taxon>
        <taxon>Fungi</taxon>
        <taxon>Dikarya</taxon>
        <taxon>Basidiomycota</taxon>
        <taxon>Agaricomycotina</taxon>
        <taxon>Tremellomycetes</taxon>
        <taxon>Tremellales</taxon>
        <taxon>Cryptococcaceae</taxon>
        <taxon>Kwoniella</taxon>
    </lineage>
</organism>
<dbReference type="EMBL" id="KI894014">
    <property type="protein sequence ID" value="OCF48068.1"/>
    <property type="molecule type" value="Genomic_DNA"/>
</dbReference>
<dbReference type="RefSeq" id="XP_019009287.1">
    <property type="nucleotide sequence ID" value="XM_019157647.1"/>
</dbReference>
<evidence type="ECO:0000313" key="3">
    <source>
        <dbReference type="Proteomes" id="UP000094020"/>
    </source>
</evidence>
<gene>
    <name evidence="1" type="ORF">I206_05935</name>
    <name evidence="2" type="ORF">I206_107602</name>
</gene>
<dbReference type="EMBL" id="CP144529">
    <property type="protein sequence ID" value="WWC73630.1"/>
    <property type="molecule type" value="Genomic_DNA"/>
</dbReference>
<reference evidence="1" key="3">
    <citation type="submission" date="2016-07" db="EMBL/GenBank/DDBJ databases">
        <title>Evolution of pathogenesis and genome organization in the Tremellales.</title>
        <authorList>
            <person name="Cuomo C."/>
            <person name="Litvintseva A."/>
            <person name="Heitman J."/>
            <person name="Chen Y."/>
            <person name="Sun S."/>
            <person name="Springer D."/>
            <person name="Dromer F."/>
            <person name="Young S."/>
            <person name="Zeng Q."/>
            <person name="Chapman S."/>
            <person name="Gujja S."/>
            <person name="Saif S."/>
            <person name="Birren B."/>
        </authorList>
    </citation>
    <scope>NUCLEOTIDE SEQUENCE</scope>
    <source>
        <strain evidence="1">CBS 10737</strain>
    </source>
</reference>
<name>A0A1B9HXU9_9TREE</name>
<evidence type="ECO:0000313" key="1">
    <source>
        <dbReference type="EMBL" id="OCF48068.1"/>
    </source>
</evidence>
<dbReference type="AlphaFoldDB" id="A0A1B9HXU9"/>
<dbReference type="Proteomes" id="UP000094020">
    <property type="component" value="Chromosome 11"/>
</dbReference>
<dbReference type="GeneID" id="30174304"/>
<sequence length="163" mass="18976">MSSNSTPNDIPQSTQGESFYSFKDRMYGACNRERAQYLEQLKLFDPSSDEARALTNGHEQWYEGWKARWQEYLETLPQPIIDFESYRSLDQFGDITIQANNAEEFESQWTAVDSQFEKEYRRRVANAPAAGQDTEVLYDEYMRGSGEWETYLQDGLKLFGISA</sequence>
<reference evidence="1" key="1">
    <citation type="submission" date="2013-07" db="EMBL/GenBank/DDBJ databases">
        <title>The Genome Sequence of Cryptococcus pinus CBS10737.</title>
        <authorList>
            <consortium name="The Broad Institute Genome Sequencing Platform"/>
            <person name="Cuomo C."/>
            <person name="Litvintseva A."/>
            <person name="Chen Y."/>
            <person name="Heitman J."/>
            <person name="Sun S."/>
            <person name="Springer D."/>
            <person name="Dromer F."/>
            <person name="Young S.K."/>
            <person name="Zeng Q."/>
            <person name="Gargeya S."/>
            <person name="Fitzgerald M."/>
            <person name="Abouelleil A."/>
            <person name="Alvarado L."/>
            <person name="Berlin A.M."/>
            <person name="Chapman S.B."/>
            <person name="Dewar J."/>
            <person name="Goldberg J."/>
            <person name="Griggs A."/>
            <person name="Gujja S."/>
            <person name="Hansen M."/>
            <person name="Howarth C."/>
            <person name="Imamovic A."/>
            <person name="Larimer J."/>
            <person name="McCowan C."/>
            <person name="Murphy C."/>
            <person name="Pearson M."/>
            <person name="Priest M."/>
            <person name="Roberts A."/>
            <person name="Saif S."/>
            <person name="Shea T."/>
            <person name="Sykes S."/>
            <person name="Wortman J."/>
            <person name="Nusbaum C."/>
            <person name="Birren B."/>
        </authorList>
    </citation>
    <scope>NUCLEOTIDE SEQUENCE [LARGE SCALE GENOMIC DNA]</scope>
    <source>
        <strain evidence="1">CBS 10737</strain>
    </source>
</reference>
<reference evidence="2" key="4">
    <citation type="submission" date="2024-02" db="EMBL/GenBank/DDBJ databases">
        <title>Comparative genomics of Cryptococcus and Kwoniella reveals pathogenesis evolution and contrasting modes of karyotype evolution via chromosome fusion or intercentromeric recombination.</title>
        <authorList>
            <person name="Coelho M.A."/>
            <person name="David-Palma M."/>
            <person name="Shea T."/>
            <person name="Bowers K."/>
            <person name="McGinley-Smith S."/>
            <person name="Mohammad A.W."/>
            <person name="Gnirke A."/>
            <person name="Yurkov A.M."/>
            <person name="Nowrousian M."/>
            <person name="Sun S."/>
            <person name="Cuomo C.A."/>
            <person name="Heitman J."/>
        </authorList>
    </citation>
    <scope>NUCLEOTIDE SEQUENCE</scope>
    <source>
        <strain evidence="2">CBS 10737</strain>
    </source>
</reference>
<dbReference type="KEGG" id="kpin:30174304"/>
<accession>A0A1B9HXU9</accession>
<keyword evidence="3" id="KW-1185">Reference proteome</keyword>